<name>A0A2T8F4V3_9ACTN</name>
<dbReference type="Proteomes" id="UP000246018">
    <property type="component" value="Unassembled WGS sequence"/>
</dbReference>
<dbReference type="RefSeq" id="WP_116574494.1">
    <property type="nucleotide sequence ID" value="NZ_QDGZ01000014.1"/>
</dbReference>
<comment type="caution">
    <text evidence="2">The sequence shown here is derived from an EMBL/GenBank/DDBJ whole genome shotgun (WGS) entry which is preliminary data.</text>
</comment>
<dbReference type="InterPro" id="IPR037401">
    <property type="entry name" value="SnoaL-like"/>
</dbReference>
<evidence type="ECO:0000313" key="3">
    <source>
        <dbReference type="Proteomes" id="UP000246018"/>
    </source>
</evidence>
<dbReference type="AlphaFoldDB" id="A0A2T8F4V3"/>
<protein>
    <submittedName>
        <fullName evidence="2">DUF4440 domain-containing protein</fullName>
    </submittedName>
</protein>
<proteinExistence type="predicted"/>
<evidence type="ECO:0000259" key="1">
    <source>
        <dbReference type="Pfam" id="PF13474"/>
    </source>
</evidence>
<accession>A0A2T8F4V3</accession>
<gene>
    <name evidence="2" type="ORF">DDE18_21620</name>
</gene>
<feature type="domain" description="SnoaL-like" evidence="1">
    <location>
        <begin position="21"/>
        <end position="128"/>
    </location>
</feature>
<dbReference type="Gene3D" id="3.10.450.50">
    <property type="match status" value="1"/>
</dbReference>
<dbReference type="InterPro" id="IPR032710">
    <property type="entry name" value="NTF2-like_dom_sf"/>
</dbReference>
<sequence length="138" mass="15867">MATATERFLDEMLPRQRAAEQAIHNGDAEPRLALWSRTDPVTVFGAKMSSSGWPNLEQMFRKVASWFSDSSEYEFEVIAAGASGDLAYTVGYEHNRVKVDGQPRTYTLRVTHVYRREDDQWRIVHRHGDVLPEDDRPI</sequence>
<dbReference type="SUPFAM" id="SSF54427">
    <property type="entry name" value="NTF2-like"/>
    <property type="match status" value="1"/>
</dbReference>
<keyword evidence="3" id="KW-1185">Reference proteome</keyword>
<dbReference type="OrthoDB" id="1551077at2"/>
<dbReference type="Pfam" id="PF13474">
    <property type="entry name" value="SnoaL_3"/>
    <property type="match status" value="1"/>
</dbReference>
<dbReference type="EMBL" id="QDGZ01000014">
    <property type="protein sequence ID" value="PVG80745.1"/>
    <property type="molecule type" value="Genomic_DNA"/>
</dbReference>
<reference evidence="2 3" key="1">
    <citation type="submission" date="2018-04" db="EMBL/GenBank/DDBJ databases">
        <title>Genome of Nocardioides gansuensis WSJ-1.</title>
        <authorList>
            <person name="Wu S."/>
            <person name="Wang G."/>
        </authorList>
    </citation>
    <scope>NUCLEOTIDE SEQUENCE [LARGE SCALE GENOMIC DNA]</scope>
    <source>
        <strain evidence="2 3">WSJ-1</strain>
    </source>
</reference>
<evidence type="ECO:0000313" key="2">
    <source>
        <dbReference type="EMBL" id="PVG80745.1"/>
    </source>
</evidence>
<organism evidence="2 3">
    <name type="scientific">Nocardioides gansuensis</name>
    <dbReference type="NCBI Taxonomy" id="2138300"/>
    <lineage>
        <taxon>Bacteria</taxon>
        <taxon>Bacillati</taxon>
        <taxon>Actinomycetota</taxon>
        <taxon>Actinomycetes</taxon>
        <taxon>Propionibacteriales</taxon>
        <taxon>Nocardioidaceae</taxon>
        <taxon>Nocardioides</taxon>
    </lineage>
</organism>